<dbReference type="Pfam" id="PF03480">
    <property type="entry name" value="DctP"/>
    <property type="match status" value="1"/>
</dbReference>
<dbReference type="SUPFAM" id="SSF53850">
    <property type="entry name" value="Periplasmic binding protein-like II"/>
    <property type="match status" value="1"/>
</dbReference>
<comment type="similarity">
    <text evidence="1">Belongs to the bacterial solute-binding protein 7 family.</text>
</comment>
<dbReference type="PANTHER" id="PTHR33376">
    <property type="match status" value="1"/>
</dbReference>
<comment type="caution">
    <text evidence="5">The sequence shown here is derived from an EMBL/GenBank/DDBJ whole genome shotgun (WGS) entry which is preliminary data.</text>
</comment>
<dbReference type="InterPro" id="IPR004682">
    <property type="entry name" value="TRAP_DctP"/>
</dbReference>
<sequence length="336" mass="36434">MTKLALAALASTALVTLAGGPAAAQIKERTIKLSAAVPQDHPFGAGAAALTACVAEKSGGKLKIQGFWNAQLGSDQQAVQAVRSGTLDIVVASTSPLVGLVPQLGAFDLPFLFTNEKEADAVLDGPVGQKISERLLGVGLVNLSYWENGFRNMTNSRQPIRKWEDLQGMKVRVMQNNVFLDTFSNMGANAVPLAYGELYTALETKAIDGQENPYANIYSAKFYEAQKYLSITQHAYTPAVVMYSKRLWDQLSKDEQGVFTACAAVSRDKERQVNREQANEALAKLKELGMTINEVAPDELKRMREKANAVYQKHAAAIGAETLDAVQAQLKQIRGN</sequence>
<dbReference type="InterPro" id="IPR038404">
    <property type="entry name" value="TRAP_DctP_sf"/>
</dbReference>
<dbReference type="CDD" id="cd13679">
    <property type="entry name" value="PBP2_TRAP_YiaO_like"/>
    <property type="match status" value="1"/>
</dbReference>
<accession>A0ABU3S966</accession>
<keyword evidence="2" id="KW-0813">Transport</keyword>
<dbReference type="PIRSF" id="PIRSF006470">
    <property type="entry name" value="DctB"/>
    <property type="match status" value="1"/>
</dbReference>
<evidence type="ECO:0000256" key="3">
    <source>
        <dbReference type="ARBA" id="ARBA00022729"/>
    </source>
</evidence>
<proteinExistence type="inferred from homology"/>
<organism evidence="5 6">
    <name type="scientific">Bosea rubneri</name>
    <dbReference type="NCBI Taxonomy" id="3075434"/>
    <lineage>
        <taxon>Bacteria</taxon>
        <taxon>Pseudomonadati</taxon>
        <taxon>Pseudomonadota</taxon>
        <taxon>Alphaproteobacteria</taxon>
        <taxon>Hyphomicrobiales</taxon>
        <taxon>Boseaceae</taxon>
        <taxon>Bosea</taxon>
    </lineage>
</organism>
<keyword evidence="3 4" id="KW-0732">Signal</keyword>
<dbReference type="NCBIfam" id="TIGR00787">
    <property type="entry name" value="dctP"/>
    <property type="match status" value="1"/>
</dbReference>
<dbReference type="Proteomes" id="UP001254257">
    <property type="component" value="Unassembled WGS sequence"/>
</dbReference>
<feature type="signal peptide" evidence="4">
    <location>
        <begin position="1"/>
        <end position="24"/>
    </location>
</feature>
<feature type="chain" id="PRO_5046825783" evidence="4">
    <location>
        <begin position="25"/>
        <end position="336"/>
    </location>
</feature>
<gene>
    <name evidence="5" type="ORF">RKE40_15625</name>
</gene>
<dbReference type="RefSeq" id="WP_316019155.1">
    <property type="nucleotide sequence ID" value="NZ_JAWDID010000022.1"/>
</dbReference>
<keyword evidence="6" id="KW-1185">Reference proteome</keyword>
<evidence type="ECO:0000313" key="5">
    <source>
        <dbReference type="EMBL" id="MDU0341328.1"/>
    </source>
</evidence>
<evidence type="ECO:0000313" key="6">
    <source>
        <dbReference type="Proteomes" id="UP001254257"/>
    </source>
</evidence>
<dbReference type="Gene3D" id="3.40.190.170">
    <property type="entry name" value="Bacterial extracellular solute-binding protein, family 7"/>
    <property type="match status" value="1"/>
</dbReference>
<dbReference type="NCBIfam" id="NF037995">
    <property type="entry name" value="TRAP_S1"/>
    <property type="match status" value="1"/>
</dbReference>
<evidence type="ECO:0000256" key="1">
    <source>
        <dbReference type="ARBA" id="ARBA00009023"/>
    </source>
</evidence>
<dbReference type="InterPro" id="IPR018389">
    <property type="entry name" value="DctP_fam"/>
</dbReference>
<name>A0ABU3S966_9HYPH</name>
<dbReference type="PANTHER" id="PTHR33376:SF7">
    <property type="entry name" value="C4-DICARBOXYLATE-BINDING PROTEIN DCTB"/>
    <property type="match status" value="1"/>
</dbReference>
<evidence type="ECO:0000256" key="2">
    <source>
        <dbReference type="ARBA" id="ARBA00022448"/>
    </source>
</evidence>
<protein>
    <submittedName>
        <fullName evidence="5">TRAP transporter substrate-binding protein</fullName>
    </submittedName>
</protein>
<dbReference type="EMBL" id="JAWDID010000022">
    <property type="protein sequence ID" value="MDU0341328.1"/>
    <property type="molecule type" value="Genomic_DNA"/>
</dbReference>
<evidence type="ECO:0000256" key="4">
    <source>
        <dbReference type="SAM" id="SignalP"/>
    </source>
</evidence>
<reference evidence="5 6" key="1">
    <citation type="submission" date="2023-09" db="EMBL/GenBank/DDBJ databases">
        <title>Whole genome shotgun sequencing (WGS) of Bosea sp. ZW T0_25, isolated from stored onions (Allium cepa).</title>
        <authorList>
            <person name="Stoll D.A."/>
            <person name="Huch M."/>
        </authorList>
    </citation>
    <scope>NUCLEOTIDE SEQUENCE [LARGE SCALE GENOMIC DNA]</scope>
    <source>
        <strain evidence="5 6">ZW T0_25</strain>
    </source>
</reference>